<dbReference type="InterPro" id="IPR001640">
    <property type="entry name" value="Lgt"/>
</dbReference>
<comment type="pathway">
    <text evidence="7">Protein modification; lipoprotein biosynthesis (diacylglyceryl transfer).</text>
</comment>
<keyword evidence="6 7" id="KW-0472">Membrane</keyword>
<feature type="compositionally biased region" description="Basic and acidic residues" evidence="8">
    <location>
        <begin position="334"/>
        <end position="391"/>
    </location>
</feature>
<accession>A0A542D9T3</accession>
<keyword evidence="9" id="KW-0449">Lipoprotein</keyword>
<organism evidence="9 10">
    <name type="scientific">Kribbella jejuensis</name>
    <dbReference type="NCBI Taxonomy" id="236068"/>
    <lineage>
        <taxon>Bacteria</taxon>
        <taxon>Bacillati</taxon>
        <taxon>Actinomycetota</taxon>
        <taxon>Actinomycetes</taxon>
        <taxon>Propionibacteriales</taxon>
        <taxon>Kribbellaceae</taxon>
        <taxon>Kribbella</taxon>
    </lineage>
</organism>
<keyword evidence="4 7" id="KW-0812">Transmembrane</keyword>
<feature type="compositionally biased region" description="Low complexity" evidence="8">
    <location>
        <begin position="289"/>
        <end position="309"/>
    </location>
</feature>
<evidence type="ECO:0000313" key="10">
    <source>
        <dbReference type="Proteomes" id="UP000316298"/>
    </source>
</evidence>
<evidence type="ECO:0000256" key="3">
    <source>
        <dbReference type="ARBA" id="ARBA00022679"/>
    </source>
</evidence>
<name>A0A542D9T3_9ACTN</name>
<evidence type="ECO:0000256" key="2">
    <source>
        <dbReference type="ARBA" id="ARBA00022475"/>
    </source>
</evidence>
<dbReference type="EC" id="2.5.1.145" evidence="7"/>
<comment type="subcellular location">
    <subcellularLocation>
        <location evidence="7">Cell membrane</location>
        <topology evidence="7">Multi-pass membrane protein</topology>
    </subcellularLocation>
</comment>
<keyword evidence="3 7" id="KW-0808">Transferase</keyword>
<evidence type="ECO:0000313" key="9">
    <source>
        <dbReference type="EMBL" id="TQI99817.1"/>
    </source>
</evidence>
<feature type="transmembrane region" description="Helical" evidence="7">
    <location>
        <begin position="30"/>
        <end position="47"/>
    </location>
</feature>
<feature type="region of interest" description="Disordered" evidence="8">
    <location>
        <begin position="276"/>
        <end position="444"/>
    </location>
</feature>
<feature type="transmembrane region" description="Helical" evidence="7">
    <location>
        <begin position="59"/>
        <end position="81"/>
    </location>
</feature>
<keyword evidence="2 7" id="KW-1003">Cell membrane</keyword>
<reference evidence="9 10" key="1">
    <citation type="submission" date="2019-06" db="EMBL/GenBank/DDBJ databases">
        <title>Sequencing the genomes of 1000 actinobacteria strains.</title>
        <authorList>
            <person name="Klenk H.-P."/>
        </authorList>
    </citation>
    <scope>NUCLEOTIDE SEQUENCE [LARGE SCALE GENOMIC DNA]</scope>
    <source>
        <strain evidence="9 10">DSM 17305</strain>
    </source>
</reference>
<keyword evidence="10" id="KW-1185">Reference proteome</keyword>
<dbReference type="PROSITE" id="PS01311">
    <property type="entry name" value="LGT"/>
    <property type="match status" value="1"/>
</dbReference>
<keyword evidence="5 7" id="KW-1133">Transmembrane helix</keyword>
<evidence type="ECO:0000256" key="7">
    <source>
        <dbReference type="HAMAP-Rule" id="MF_01147"/>
    </source>
</evidence>
<dbReference type="PANTHER" id="PTHR30589">
    <property type="entry name" value="PROLIPOPROTEIN DIACYLGLYCERYL TRANSFERASE"/>
    <property type="match status" value="1"/>
</dbReference>
<evidence type="ECO:0000256" key="6">
    <source>
        <dbReference type="ARBA" id="ARBA00023136"/>
    </source>
</evidence>
<feature type="compositionally biased region" description="Basic and acidic residues" evidence="8">
    <location>
        <begin position="310"/>
        <end position="327"/>
    </location>
</feature>
<gene>
    <name evidence="7" type="primary">lgt</name>
    <name evidence="9" type="ORF">FB475_6805</name>
</gene>
<dbReference type="AlphaFoldDB" id="A0A542D9T3"/>
<feature type="binding site" evidence="7">
    <location>
        <position position="149"/>
    </location>
    <ligand>
        <name>a 1,2-diacyl-sn-glycero-3-phospho-(1'-sn-glycerol)</name>
        <dbReference type="ChEBI" id="CHEBI:64716"/>
    </ligand>
</feature>
<dbReference type="PANTHER" id="PTHR30589:SF0">
    <property type="entry name" value="PHOSPHATIDYLGLYCEROL--PROLIPOPROTEIN DIACYLGLYCERYL TRANSFERASE"/>
    <property type="match status" value="1"/>
</dbReference>
<dbReference type="OrthoDB" id="871140at2"/>
<evidence type="ECO:0000256" key="8">
    <source>
        <dbReference type="SAM" id="MobiDB-lite"/>
    </source>
</evidence>
<dbReference type="GO" id="GO:0005886">
    <property type="term" value="C:plasma membrane"/>
    <property type="evidence" value="ECO:0007669"/>
    <property type="project" value="UniProtKB-SubCell"/>
</dbReference>
<feature type="transmembrane region" description="Helical" evidence="7">
    <location>
        <begin position="130"/>
        <end position="148"/>
    </location>
</feature>
<evidence type="ECO:0000256" key="1">
    <source>
        <dbReference type="ARBA" id="ARBA00007150"/>
    </source>
</evidence>
<comment type="caution">
    <text evidence="9">The sequence shown here is derived from an EMBL/GenBank/DDBJ whole genome shotgun (WGS) entry which is preliminary data.</text>
</comment>
<evidence type="ECO:0000256" key="4">
    <source>
        <dbReference type="ARBA" id="ARBA00022692"/>
    </source>
</evidence>
<feature type="transmembrane region" description="Helical" evidence="7">
    <location>
        <begin position="101"/>
        <end position="123"/>
    </location>
</feature>
<comment type="similarity">
    <text evidence="1 7">Belongs to the Lgt family.</text>
</comment>
<dbReference type="Pfam" id="PF01790">
    <property type="entry name" value="LGT"/>
    <property type="match status" value="1"/>
</dbReference>
<proteinExistence type="inferred from homology"/>
<dbReference type="HAMAP" id="MF_01147">
    <property type="entry name" value="Lgt"/>
    <property type="match status" value="1"/>
</dbReference>
<sequence>MSSLSLAVGVPAFIPSPSQGVWHVLGLPIRAYALCILAGIFAGYWLGRRRWVARGGSAPVLADIMFWAIPFGLVGARIYHVVTDAELYFGAGKHPIDALKIWHGGLGIWGAVGFGALGAWIACRRAKVPFLAVADAMAPGIALAQIFGRFGNYFNQELFGRPTTKPWGLEISPEHRPDGYADFATFHPTFLYEAVWNLGVVGLLLIVDRRFKLGHGRAFFLYVAAYTAGRAWIENMRIDTVNHFLGLRLNVWTALILFVLAVIAFVISARTRPGQEDISTGAAAGEPKPGTSAATTPDADSTADGAGDPTTDRAGDRATDRAGDRVMDPAGDLATDHAGDRAADGAGDRVTDRAGDRAADGAGDRVTDRAGDRATDPADDRVTDHAGDRAADGGTDGGGDAPATSGTETGASQRTASAEPAGGPAAEAQPDTPAPTHPTGPRLK</sequence>
<feature type="transmembrane region" description="Helical" evidence="7">
    <location>
        <begin position="245"/>
        <end position="267"/>
    </location>
</feature>
<feature type="transmembrane region" description="Helical" evidence="7">
    <location>
        <begin position="190"/>
        <end position="207"/>
    </location>
</feature>
<dbReference type="EMBL" id="VFMM01000004">
    <property type="protein sequence ID" value="TQI99817.1"/>
    <property type="molecule type" value="Genomic_DNA"/>
</dbReference>
<comment type="catalytic activity">
    <reaction evidence="7">
        <text>L-cysteinyl-[prolipoprotein] + a 1,2-diacyl-sn-glycero-3-phospho-(1'-sn-glycerol) = an S-1,2-diacyl-sn-glyceryl-L-cysteinyl-[prolipoprotein] + sn-glycerol 1-phosphate + H(+)</text>
        <dbReference type="Rhea" id="RHEA:56712"/>
        <dbReference type="Rhea" id="RHEA-COMP:14679"/>
        <dbReference type="Rhea" id="RHEA-COMP:14680"/>
        <dbReference type="ChEBI" id="CHEBI:15378"/>
        <dbReference type="ChEBI" id="CHEBI:29950"/>
        <dbReference type="ChEBI" id="CHEBI:57685"/>
        <dbReference type="ChEBI" id="CHEBI:64716"/>
        <dbReference type="ChEBI" id="CHEBI:140658"/>
        <dbReference type="EC" id="2.5.1.145"/>
    </reaction>
</comment>
<dbReference type="NCBIfam" id="TIGR00544">
    <property type="entry name" value="lgt"/>
    <property type="match status" value="1"/>
</dbReference>
<dbReference type="UniPathway" id="UPA00664"/>
<dbReference type="GO" id="GO:0042158">
    <property type="term" value="P:lipoprotein biosynthetic process"/>
    <property type="evidence" value="ECO:0007669"/>
    <property type="project" value="UniProtKB-UniRule"/>
</dbReference>
<protein>
    <recommendedName>
        <fullName evidence="7">Phosphatidylglycerol--prolipoprotein diacylglyceryl transferase</fullName>
        <ecNumber evidence="7">2.5.1.145</ecNumber>
    </recommendedName>
</protein>
<comment type="function">
    <text evidence="7">Catalyzes the transfer of the diacylglyceryl group from phosphatidylglycerol to the sulfhydryl group of the N-terminal cysteine of a prolipoprotein, the first step in the formation of mature lipoproteins.</text>
</comment>
<dbReference type="Proteomes" id="UP000316298">
    <property type="component" value="Unassembled WGS sequence"/>
</dbReference>
<feature type="compositionally biased region" description="Low complexity" evidence="8">
    <location>
        <begin position="418"/>
        <end position="428"/>
    </location>
</feature>
<dbReference type="GO" id="GO:0008961">
    <property type="term" value="F:phosphatidylglycerol-prolipoprotein diacylglyceryl transferase activity"/>
    <property type="evidence" value="ECO:0007669"/>
    <property type="project" value="UniProtKB-UniRule"/>
</dbReference>
<dbReference type="RefSeq" id="WP_141862099.1">
    <property type="nucleotide sequence ID" value="NZ_BAAAKA010000049.1"/>
</dbReference>
<evidence type="ECO:0000256" key="5">
    <source>
        <dbReference type="ARBA" id="ARBA00022989"/>
    </source>
</evidence>